<evidence type="ECO:0000313" key="1">
    <source>
        <dbReference type="EMBL" id="CCA23777.1"/>
    </source>
</evidence>
<proteinExistence type="predicted"/>
<dbReference type="EMBL" id="FR824251">
    <property type="protein sequence ID" value="CCA23777.1"/>
    <property type="molecule type" value="Genomic_DNA"/>
</dbReference>
<protein>
    <submittedName>
        <fullName evidence="1">Transposon protein putative</fullName>
    </submittedName>
</protein>
<reference evidence="1" key="1">
    <citation type="journal article" date="2011" name="PLoS Biol.">
        <title>Gene gain and loss during evolution of obligate parasitism in the white rust pathogen of Arabidopsis thaliana.</title>
        <authorList>
            <person name="Kemen E."/>
            <person name="Gardiner A."/>
            <person name="Schultz-Larsen T."/>
            <person name="Kemen A.C."/>
            <person name="Balmuth A.L."/>
            <person name="Robert-Seilaniantz A."/>
            <person name="Bailey K."/>
            <person name="Holub E."/>
            <person name="Studholme D.J."/>
            <person name="Maclean D."/>
            <person name="Jones J.D."/>
        </authorList>
    </citation>
    <scope>NUCLEOTIDE SEQUENCE</scope>
</reference>
<gene>
    <name evidence="1" type="primary">AlNc14C206G8825</name>
    <name evidence="1" type="ORF">ALNC14_099210</name>
</gene>
<dbReference type="InterPro" id="IPR036397">
    <property type="entry name" value="RNaseH_sf"/>
</dbReference>
<sequence>MKWPIFVQQDNATPHVLVSDPDIVAAGTEGGWNISLVCHPAYSPDFNDLDLGYLAAIQSLQYEQNVFTTEMLIKAVAQSFKHLDSNKLNSIFLTLQQVMECVLICKGGNDYKLPHMGKGKFRRAGKRPKF</sequence>
<dbReference type="GO" id="GO:0003676">
    <property type="term" value="F:nucleic acid binding"/>
    <property type="evidence" value="ECO:0007669"/>
    <property type="project" value="InterPro"/>
</dbReference>
<dbReference type="PANTHER" id="PTHR47169">
    <property type="entry name" value="OS01G0541250 PROTEIN"/>
    <property type="match status" value="1"/>
</dbReference>
<organism evidence="1">
    <name type="scientific">Albugo laibachii Nc14</name>
    <dbReference type="NCBI Taxonomy" id="890382"/>
    <lineage>
        <taxon>Eukaryota</taxon>
        <taxon>Sar</taxon>
        <taxon>Stramenopiles</taxon>
        <taxon>Oomycota</taxon>
        <taxon>Peronosporomycetes</taxon>
        <taxon>Albuginales</taxon>
        <taxon>Albuginaceae</taxon>
        <taxon>Albugo</taxon>
    </lineage>
</organism>
<name>F0WR17_9STRA</name>
<dbReference type="HOGENOM" id="CLU_032691_1_2_1"/>
<reference evidence="1" key="2">
    <citation type="submission" date="2011-02" db="EMBL/GenBank/DDBJ databases">
        <authorList>
            <person name="MacLean D."/>
        </authorList>
    </citation>
    <scope>NUCLEOTIDE SEQUENCE</scope>
</reference>
<accession>F0WR17</accession>
<dbReference type="PANTHER" id="PTHR47169:SF2">
    <property type="entry name" value="OS01G0541250 PROTEIN"/>
    <property type="match status" value="1"/>
</dbReference>
<dbReference type="AlphaFoldDB" id="F0WR17"/>
<dbReference type="Gene3D" id="3.30.420.10">
    <property type="entry name" value="Ribonuclease H-like superfamily/Ribonuclease H"/>
    <property type="match status" value="1"/>
</dbReference>